<name>A0A8K0R0X0_9PLEO</name>
<dbReference type="Proteomes" id="UP000813461">
    <property type="component" value="Unassembled WGS sequence"/>
</dbReference>
<keyword evidence="3" id="KW-1185">Reference proteome</keyword>
<evidence type="ECO:0000313" key="2">
    <source>
        <dbReference type="EMBL" id="KAH7078568.1"/>
    </source>
</evidence>
<protein>
    <submittedName>
        <fullName evidence="2">Uncharacterized protein</fullName>
    </submittedName>
</protein>
<dbReference type="EMBL" id="JAGMVJ010000017">
    <property type="protein sequence ID" value="KAH7078568.1"/>
    <property type="molecule type" value="Genomic_DNA"/>
</dbReference>
<dbReference type="OrthoDB" id="21072at2759"/>
<organism evidence="2 3">
    <name type="scientific">Paraphoma chrysanthemicola</name>
    <dbReference type="NCBI Taxonomy" id="798071"/>
    <lineage>
        <taxon>Eukaryota</taxon>
        <taxon>Fungi</taxon>
        <taxon>Dikarya</taxon>
        <taxon>Ascomycota</taxon>
        <taxon>Pezizomycotina</taxon>
        <taxon>Dothideomycetes</taxon>
        <taxon>Pleosporomycetidae</taxon>
        <taxon>Pleosporales</taxon>
        <taxon>Pleosporineae</taxon>
        <taxon>Phaeosphaeriaceae</taxon>
        <taxon>Paraphoma</taxon>
    </lineage>
</organism>
<dbReference type="AlphaFoldDB" id="A0A8K0R0X0"/>
<reference evidence="2" key="1">
    <citation type="journal article" date="2021" name="Nat. Commun.">
        <title>Genetic determinants of endophytism in the Arabidopsis root mycobiome.</title>
        <authorList>
            <person name="Mesny F."/>
            <person name="Miyauchi S."/>
            <person name="Thiergart T."/>
            <person name="Pickel B."/>
            <person name="Atanasova L."/>
            <person name="Karlsson M."/>
            <person name="Huettel B."/>
            <person name="Barry K.W."/>
            <person name="Haridas S."/>
            <person name="Chen C."/>
            <person name="Bauer D."/>
            <person name="Andreopoulos W."/>
            <person name="Pangilinan J."/>
            <person name="LaButti K."/>
            <person name="Riley R."/>
            <person name="Lipzen A."/>
            <person name="Clum A."/>
            <person name="Drula E."/>
            <person name="Henrissat B."/>
            <person name="Kohler A."/>
            <person name="Grigoriev I.V."/>
            <person name="Martin F.M."/>
            <person name="Hacquard S."/>
        </authorList>
    </citation>
    <scope>NUCLEOTIDE SEQUENCE</scope>
    <source>
        <strain evidence="2">MPI-SDFR-AT-0120</strain>
    </source>
</reference>
<evidence type="ECO:0000313" key="3">
    <source>
        <dbReference type="Proteomes" id="UP000813461"/>
    </source>
</evidence>
<sequence>MKPPKLPPRKTSKPRRSKLPIPIILVSDHTQSPVITTHYLHLNNDLTFQSCYTSIKSLLTHPPCSHDLTSTWPCAVCESIFLVTYWASAATLIDYLADFLHHDTPLMQSIWFHLLDIWQESRLYLPLSEILSRPRVGPAAIERFNKARVFLEDWRGVRDLMDAVIHGVRPDTPGLGVMEPILHFPTGDMRSFAGLYNNGPWVSGMGGWRQWLGEGSVGVVVSPPKSVDEVTKQEGKEGGNEEDGAIGKAAKEIVRHVPMPAIAIIKAHTDRARKIAARINPDDAECLATFDRNSLRFLIAKDEIHTYDSIDGRSKRYQLSNGAPPVSRHYGYADPDMLAARPGFNLLDECVALCRGIPAYEHVSGMDEDGEESDEEEPFDVWTVWEGMRDDKRGGDVVEGWDEMFDDWADGEEK</sequence>
<evidence type="ECO:0000256" key="1">
    <source>
        <dbReference type="SAM" id="MobiDB-lite"/>
    </source>
</evidence>
<comment type="caution">
    <text evidence="2">The sequence shown here is derived from an EMBL/GenBank/DDBJ whole genome shotgun (WGS) entry which is preliminary data.</text>
</comment>
<feature type="compositionally biased region" description="Basic and acidic residues" evidence="1">
    <location>
        <begin position="226"/>
        <end position="239"/>
    </location>
</feature>
<proteinExistence type="predicted"/>
<gene>
    <name evidence="2" type="ORF">FB567DRAFT_534210</name>
</gene>
<accession>A0A8K0R0X0</accession>
<feature type="region of interest" description="Disordered" evidence="1">
    <location>
        <begin position="226"/>
        <end position="245"/>
    </location>
</feature>